<keyword evidence="7" id="KW-1185">Reference proteome</keyword>
<evidence type="ECO:0000313" key="7">
    <source>
        <dbReference type="Proteomes" id="UP000294535"/>
    </source>
</evidence>
<comment type="caution">
    <text evidence="6">The sequence shown here is derived from an EMBL/GenBank/DDBJ whole genome shotgun (WGS) entry which is preliminary data.</text>
</comment>
<dbReference type="EMBL" id="SNYF01000009">
    <property type="protein sequence ID" value="TDQ14785.1"/>
    <property type="molecule type" value="Genomic_DNA"/>
</dbReference>
<sequence length="420" mass="47784">MDYRPWTIDKKMLKILHTADWHLGKRLQEFSRLEEQKLVLDEICLIADQEQVDLVLLAGDIFDSFNPAHEAVELLYKTLRRLSKNGTRPIIAISGNHDSTQFVEAPDPLARELGILFYSRYDSIIPCGKLDSGVEIRNSESGFIELKLPQFDFPVRIILAPYANEVSLRTYLGEENREAEFRNLLAGKWQDLALRYCDTSGVNLFVGHFFFMKEGEKPEAEPESERPILHVGGTKALFTQNIPSQIQYAALGHLHRYHAVSQESCPIVYSSSPLAYSFSEADQEKKLVLIEAQPENKVAYRAIGLKQGRPLFRVKFDKLSDTLAWLAENPYCFVEITFETESSIDAATRKAILKAHDGVVNLIPQLKQQAGQESFSLHVDDLDKDMESLFKLYYQSEKGQEPNPQLLGLFKEIISQNDPS</sequence>
<evidence type="ECO:0000256" key="2">
    <source>
        <dbReference type="ARBA" id="ARBA00022801"/>
    </source>
</evidence>
<dbReference type="GO" id="GO:0006310">
    <property type="term" value="P:DNA recombination"/>
    <property type="evidence" value="ECO:0007669"/>
    <property type="project" value="UniProtKB-KW"/>
</dbReference>
<evidence type="ECO:0000256" key="1">
    <source>
        <dbReference type="ARBA" id="ARBA00022722"/>
    </source>
</evidence>
<keyword evidence="1 4" id="KW-0540">Nuclease</keyword>
<dbReference type="InterPro" id="IPR029052">
    <property type="entry name" value="Metallo-depent_PP-like"/>
</dbReference>
<accession>A0A4R6T1S1</accession>
<reference evidence="6 7" key="1">
    <citation type="submission" date="2019-03" db="EMBL/GenBank/DDBJ databases">
        <title>Genomic Encyclopedia of Type Strains, Phase III (KMG-III): the genomes of soil and plant-associated and newly described type strains.</title>
        <authorList>
            <person name="Whitman W."/>
        </authorList>
    </citation>
    <scope>NUCLEOTIDE SEQUENCE [LARGE SCALE GENOMIC DNA]</scope>
    <source>
        <strain evidence="6 7">CECT 8446</strain>
    </source>
</reference>
<protein>
    <recommendedName>
        <fullName evidence="4">Nuclease SbcCD subunit D</fullName>
    </recommendedName>
</protein>
<dbReference type="InterPro" id="IPR004593">
    <property type="entry name" value="SbcD"/>
</dbReference>
<dbReference type="PANTHER" id="PTHR30337">
    <property type="entry name" value="COMPONENT OF ATP-DEPENDENT DSDNA EXONUCLEASE"/>
    <property type="match status" value="1"/>
</dbReference>
<dbReference type="Proteomes" id="UP000294535">
    <property type="component" value="Unassembled WGS sequence"/>
</dbReference>
<dbReference type="GO" id="GO:0008408">
    <property type="term" value="F:3'-5' exonuclease activity"/>
    <property type="evidence" value="ECO:0007669"/>
    <property type="project" value="InterPro"/>
</dbReference>
<dbReference type="Pfam" id="PF00149">
    <property type="entry name" value="Metallophos"/>
    <property type="match status" value="1"/>
</dbReference>
<comment type="subunit">
    <text evidence="4">Heterodimer of SbcC and SbcD.</text>
</comment>
<evidence type="ECO:0000259" key="5">
    <source>
        <dbReference type="Pfam" id="PF00149"/>
    </source>
</evidence>
<dbReference type="SUPFAM" id="SSF56300">
    <property type="entry name" value="Metallo-dependent phosphatases"/>
    <property type="match status" value="1"/>
</dbReference>
<dbReference type="Gene3D" id="3.60.21.10">
    <property type="match status" value="1"/>
</dbReference>
<dbReference type="CDD" id="cd00840">
    <property type="entry name" value="MPP_Mre11_N"/>
    <property type="match status" value="1"/>
</dbReference>
<gene>
    <name evidence="4" type="primary">sbcD</name>
    <name evidence="6" type="ORF">DFQ04_3379</name>
</gene>
<keyword evidence="4" id="KW-0233">DNA recombination</keyword>
<dbReference type="GO" id="GO:0006260">
    <property type="term" value="P:DNA replication"/>
    <property type="evidence" value="ECO:0007669"/>
    <property type="project" value="UniProtKB-KW"/>
</dbReference>
<organism evidence="6 7">
    <name type="scientific">Algoriphagus boseongensis</name>
    <dbReference type="NCBI Taxonomy" id="1442587"/>
    <lineage>
        <taxon>Bacteria</taxon>
        <taxon>Pseudomonadati</taxon>
        <taxon>Bacteroidota</taxon>
        <taxon>Cytophagia</taxon>
        <taxon>Cytophagales</taxon>
        <taxon>Cyclobacteriaceae</taxon>
        <taxon>Algoriphagus</taxon>
    </lineage>
</organism>
<comment type="similarity">
    <text evidence="4">Belongs to the SbcD family.</text>
</comment>
<dbReference type="AlphaFoldDB" id="A0A4R6T1S1"/>
<comment type="function">
    <text evidence="4">SbcCD cleaves DNA hairpin structures. These structures can inhibit DNA replication and are intermediates in certain DNA recombination reactions. The complex acts as a 3'-&gt;5' double strand exonuclease that can open hairpins. It also has a 5' single-strand endonuclease activity.</text>
</comment>
<evidence type="ECO:0000313" key="6">
    <source>
        <dbReference type="EMBL" id="TDQ14785.1"/>
    </source>
</evidence>
<evidence type="ECO:0000256" key="3">
    <source>
        <dbReference type="ARBA" id="ARBA00022839"/>
    </source>
</evidence>
<feature type="domain" description="Calcineurin-like phosphoesterase" evidence="5">
    <location>
        <begin position="13"/>
        <end position="106"/>
    </location>
</feature>
<dbReference type="InterPro" id="IPR004843">
    <property type="entry name" value="Calcineurin-like_PHP"/>
</dbReference>
<evidence type="ECO:0000256" key="4">
    <source>
        <dbReference type="RuleBase" id="RU363069"/>
    </source>
</evidence>
<dbReference type="GO" id="GO:0004519">
    <property type="term" value="F:endonuclease activity"/>
    <property type="evidence" value="ECO:0007669"/>
    <property type="project" value="UniProtKB-KW"/>
</dbReference>
<keyword evidence="2 4" id="KW-0378">Hydrolase</keyword>
<dbReference type="NCBIfam" id="TIGR00619">
    <property type="entry name" value="sbcd"/>
    <property type="match status" value="1"/>
</dbReference>
<proteinExistence type="inferred from homology"/>
<keyword evidence="4" id="KW-0235">DNA replication</keyword>
<dbReference type="PANTHER" id="PTHR30337:SF0">
    <property type="entry name" value="NUCLEASE SBCCD SUBUNIT D"/>
    <property type="match status" value="1"/>
</dbReference>
<keyword evidence="3 4" id="KW-0269">Exonuclease</keyword>
<dbReference type="InterPro" id="IPR050535">
    <property type="entry name" value="DNA_Repair-Maintenance_Comp"/>
</dbReference>
<keyword evidence="4" id="KW-0255">Endonuclease</keyword>
<dbReference type="InterPro" id="IPR041796">
    <property type="entry name" value="Mre11_N"/>
</dbReference>
<name>A0A4R6T1S1_9BACT</name>